<dbReference type="Gene3D" id="3.40.50.10310">
    <property type="entry name" value="Creatininase"/>
    <property type="match status" value="1"/>
</dbReference>
<keyword evidence="3" id="KW-0378">Hydrolase</keyword>
<sequence>ASTCIIPFGVLEKHGPHLPLGTDLIDVREVALRAARAEYTIVFPEYYFGQILEGRHQPGTIAYSTRIIWDLLQETCDELARNGIKKIIIVNGHGGNSHFLRFFCQAQLGKRSDYAIYLFSPKDDPDVQKKIKKLRKSTTGGHAGEMETSVMMAHRPDLVHLERAKEQSGEDRKRLKDLDDAYVGIWWYASFPNHYAGDGSLATKELGELVLNSKVDQLTKFIQTVKKDKSVRELQNRFFDEAEKPINTKQ</sequence>
<evidence type="ECO:0000256" key="4">
    <source>
        <dbReference type="ARBA" id="ARBA00022833"/>
    </source>
</evidence>
<keyword evidence="2" id="KW-0479">Metal-binding</keyword>
<gene>
    <name evidence="5" type="ORF">S01H4_54906</name>
</gene>
<proteinExistence type="predicted"/>
<comment type="cofactor">
    <cofactor evidence="1">
        <name>Zn(2+)</name>
        <dbReference type="ChEBI" id="CHEBI:29105"/>
    </cofactor>
</comment>
<comment type="caution">
    <text evidence="5">The sequence shown here is derived from an EMBL/GenBank/DDBJ whole genome shotgun (WGS) entry which is preliminary data.</text>
</comment>
<dbReference type="AlphaFoldDB" id="X1D7T4"/>
<dbReference type="Pfam" id="PF02633">
    <property type="entry name" value="Creatininase"/>
    <property type="match status" value="1"/>
</dbReference>
<dbReference type="InterPro" id="IPR024087">
    <property type="entry name" value="Creatininase-like_sf"/>
</dbReference>
<protein>
    <recommendedName>
        <fullName evidence="6">Creatininase</fullName>
    </recommendedName>
</protein>
<evidence type="ECO:0008006" key="6">
    <source>
        <dbReference type="Google" id="ProtNLM"/>
    </source>
</evidence>
<dbReference type="PANTHER" id="PTHR35005">
    <property type="entry name" value="3-DEHYDRO-SCYLLO-INOSOSE HYDROLASE"/>
    <property type="match status" value="1"/>
</dbReference>
<dbReference type="GO" id="GO:0046872">
    <property type="term" value="F:metal ion binding"/>
    <property type="evidence" value="ECO:0007669"/>
    <property type="project" value="UniProtKB-KW"/>
</dbReference>
<evidence type="ECO:0000256" key="2">
    <source>
        <dbReference type="ARBA" id="ARBA00022723"/>
    </source>
</evidence>
<feature type="non-terminal residue" evidence="5">
    <location>
        <position position="1"/>
    </location>
</feature>
<keyword evidence="4" id="KW-0862">Zinc</keyword>
<dbReference type="EMBL" id="BART01031635">
    <property type="protein sequence ID" value="GAH16292.1"/>
    <property type="molecule type" value="Genomic_DNA"/>
</dbReference>
<evidence type="ECO:0000256" key="1">
    <source>
        <dbReference type="ARBA" id="ARBA00001947"/>
    </source>
</evidence>
<reference evidence="5" key="1">
    <citation type="journal article" date="2014" name="Front. Microbiol.">
        <title>High frequency of phylogenetically diverse reductive dehalogenase-homologous genes in deep subseafloor sedimentary metagenomes.</title>
        <authorList>
            <person name="Kawai M."/>
            <person name="Futagami T."/>
            <person name="Toyoda A."/>
            <person name="Takaki Y."/>
            <person name="Nishi S."/>
            <person name="Hori S."/>
            <person name="Arai W."/>
            <person name="Tsubouchi T."/>
            <person name="Morono Y."/>
            <person name="Uchiyama I."/>
            <person name="Ito T."/>
            <person name="Fujiyama A."/>
            <person name="Inagaki F."/>
            <person name="Takami H."/>
        </authorList>
    </citation>
    <scope>NUCLEOTIDE SEQUENCE</scope>
    <source>
        <strain evidence="5">Expedition CK06-06</strain>
    </source>
</reference>
<accession>X1D7T4</accession>
<dbReference type="InterPro" id="IPR003785">
    <property type="entry name" value="Creatininase/forma_Hydrolase"/>
</dbReference>
<dbReference type="GO" id="GO:0009231">
    <property type="term" value="P:riboflavin biosynthetic process"/>
    <property type="evidence" value="ECO:0007669"/>
    <property type="project" value="TreeGrafter"/>
</dbReference>
<dbReference type="GO" id="GO:0016811">
    <property type="term" value="F:hydrolase activity, acting on carbon-nitrogen (but not peptide) bonds, in linear amides"/>
    <property type="evidence" value="ECO:0007669"/>
    <property type="project" value="TreeGrafter"/>
</dbReference>
<dbReference type="PANTHER" id="PTHR35005:SF1">
    <property type="entry name" value="2-AMINO-5-FORMYLAMINO-6-RIBOSYLAMINOPYRIMIDIN-4(3H)-ONE 5'-MONOPHOSPHATE DEFORMYLASE"/>
    <property type="match status" value="1"/>
</dbReference>
<evidence type="ECO:0000256" key="3">
    <source>
        <dbReference type="ARBA" id="ARBA00022801"/>
    </source>
</evidence>
<dbReference type="SUPFAM" id="SSF102215">
    <property type="entry name" value="Creatininase"/>
    <property type="match status" value="1"/>
</dbReference>
<organism evidence="5">
    <name type="scientific">marine sediment metagenome</name>
    <dbReference type="NCBI Taxonomy" id="412755"/>
    <lineage>
        <taxon>unclassified sequences</taxon>
        <taxon>metagenomes</taxon>
        <taxon>ecological metagenomes</taxon>
    </lineage>
</organism>
<name>X1D7T4_9ZZZZ</name>
<evidence type="ECO:0000313" key="5">
    <source>
        <dbReference type="EMBL" id="GAH16292.1"/>
    </source>
</evidence>